<dbReference type="InterPro" id="IPR013106">
    <property type="entry name" value="Ig_V-set"/>
</dbReference>
<dbReference type="PANTHER" id="PTHR44427:SF1">
    <property type="entry name" value="CARCINOEMBRYONIC ANTIGEN-RELATED CELL ADHESION MOLECULE 1"/>
    <property type="match status" value="1"/>
</dbReference>
<dbReference type="FunFam" id="2.60.40.10:FF:000340">
    <property type="entry name" value="Carcinoembryonic antigen-related cell adhesion molecule 1"/>
    <property type="match status" value="2"/>
</dbReference>
<organism evidence="6 7">
    <name type="scientific">Mus caroli</name>
    <name type="common">Ryukyu mouse</name>
    <name type="synonym">Ricefield mouse</name>
    <dbReference type="NCBI Taxonomy" id="10089"/>
    <lineage>
        <taxon>Eukaryota</taxon>
        <taxon>Metazoa</taxon>
        <taxon>Chordata</taxon>
        <taxon>Craniata</taxon>
        <taxon>Vertebrata</taxon>
        <taxon>Euteleostomi</taxon>
        <taxon>Mammalia</taxon>
        <taxon>Eutheria</taxon>
        <taxon>Euarchontoglires</taxon>
        <taxon>Glires</taxon>
        <taxon>Rodentia</taxon>
        <taxon>Myomorpha</taxon>
        <taxon>Muroidea</taxon>
        <taxon>Muridae</taxon>
        <taxon>Murinae</taxon>
        <taxon>Mus</taxon>
        <taxon>Mus</taxon>
    </lineage>
</organism>
<dbReference type="CDD" id="cd05774">
    <property type="entry name" value="IgV_CEACAM_D1"/>
    <property type="match status" value="3"/>
</dbReference>
<evidence type="ECO:0000256" key="1">
    <source>
        <dbReference type="ARBA" id="ARBA00022729"/>
    </source>
</evidence>
<dbReference type="InterPro" id="IPR003599">
    <property type="entry name" value="Ig_sub"/>
</dbReference>
<gene>
    <name evidence="7" type="primary">LOC110288964</name>
</gene>
<dbReference type="SUPFAM" id="SSF48726">
    <property type="entry name" value="Immunoglobulin"/>
    <property type="match status" value="4"/>
</dbReference>
<sequence>MEVSSELFSNGCTSWQRVLLTASLLTCCLLPTTARVTIESLPPQVVEGENVLLRVDNMPENLLMFGWFRGMTYSRHAIALYHISAGKRLTYSDRETLYINGTLWIQNVTQEDTGYYTFQTISKQREMVSNTSLYLHVYSSLFICGRPTTLVRPTIELVPASVAAGGSILLLVHNIPKYLQSLFWYKGLIVFNKVEIARYRAAKNSSEPGPAHSGREIVYNNGSLLLQNVTWKDTGFYTLRTLNRHRKMELAHIYLQVDTSLSSCCDTLDSAQLSIVPVPPHAVEGGSVLLQVHNLPEDLQSFSWYKGVLSTKDFKIAEYSIVTKSIINGRAHSRRETGYTNGSLLLQDVTEKDSGLYTLVTIDSNMRVVTAHIQVNIHKLVTQPAMRVTDSTVQVQSSVVFTCFSDNTGISIRWLFNNQSLQLTERMTLSPSKCQLRIHTVRKEDAGEYQCEAFNPVSSKTSLPVSLTVMNECPLLSCYMRVGEFLY</sequence>
<evidence type="ECO:0000313" key="7">
    <source>
        <dbReference type="RefSeq" id="XP_021010847.1"/>
    </source>
</evidence>
<dbReference type="FunFam" id="2.60.40.10:FF:000244">
    <property type="entry name" value="carcinoembryonic antigen-related cell adhesion molecule 16"/>
    <property type="match status" value="1"/>
</dbReference>
<accession>A0A6P5P9M0</accession>
<protein>
    <submittedName>
        <fullName evidence="7">Pregnancy-specific glycoprotein 22-like isoform X1</fullName>
    </submittedName>
</protein>
<dbReference type="CDD" id="cd05740">
    <property type="entry name" value="IgI_hCEACAM_2_4_6_like"/>
    <property type="match status" value="1"/>
</dbReference>
<dbReference type="Pfam" id="PF07686">
    <property type="entry name" value="V-set"/>
    <property type="match status" value="3"/>
</dbReference>
<keyword evidence="1" id="KW-0732">Signal</keyword>
<dbReference type="InterPro" id="IPR013783">
    <property type="entry name" value="Ig-like_fold"/>
</dbReference>
<feature type="domain" description="Ig-like" evidence="5">
    <location>
        <begin position="384"/>
        <end position="468"/>
    </location>
</feature>
<dbReference type="InterPro" id="IPR007110">
    <property type="entry name" value="Ig-like_dom"/>
</dbReference>
<dbReference type="PANTHER" id="PTHR44427">
    <property type="entry name" value="CARCINOEMBRYONIC ANTIGEN-RELATED CELL ADHESION MOLECULE 19"/>
    <property type="match status" value="1"/>
</dbReference>
<dbReference type="GO" id="GO:0007165">
    <property type="term" value="P:signal transduction"/>
    <property type="evidence" value="ECO:0007669"/>
    <property type="project" value="TreeGrafter"/>
</dbReference>
<dbReference type="AlphaFoldDB" id="A0A6P5P9M0"/>
<keyword evidence="6" id="KW-1185">Reference proteome</keyword>
<name>A0A6P5P9M0_MUSCR</name>
<dbReference type="InterPro" id="IPR013098">
    <property type="entry name" value="Ig_I-set"/>
</dbReference>
<dbReference type="SMART" id="SM00409">
    <property type="entry name" value="IG"/>
    <property type="match status" value="4"/>
</dbReference>
<proteinExistence type="inferred from homology"/>
<dbReference type="GO" id="GO:1990782">
    <property type="term" value="F:protein tyrosine kinase binding"/>
    <property type="evidence" value="ECO:0007669"/>
    <property type="project" value="TreeGrafter"/>
</dbReference>
<dbReference type="GO" id="GO:0002682">
    <property type="term" value="P:regulation of immune system process"/>
    <property type="evidence" value="ECO:0007669"/>
    <property type="project" value="TreeGrafter"/>
</dbReference>
<dbReference type="KEGG" id="mcal:110288964"/>
<evidence type="ECO:0000256" key="4">
    <source>
        <dbReference type="ARBA" id="ARBA00038222"/>
    </source>
</evidence>
<reference evidence="7" key="1">
    <citation type="submission" date="2025-08" db="UniProtKB">
        <authorList>
            <consortium name="RefSeq"/>
        </authorList>
    </citation>
    <scope>IDENTIFICATION</scope>
</reference>
<dbReference type="GeneID" id="110288964"/>
<keyword evidence="2" id="KW-0325">Glycoprotein</keyword>
<dbReference type="InterPro" id="IPR036179">
    <property type="entry name" value="Ig-like_dom_sf"/>
</dbReference>
<evidence type="ECO:0000313" key="6">
    <source>
        <dbReference type="Proteomes" id="UP000515126"/>
    </source>
</evidence>
<keyword evidence="3" id="KW-0393">Immunoglobulin domain</keyword>
<dbReference type="RefSeq" id="XP_021010847.1">
    <property type="nucleotide sequence ID" value="XM_021155188.1"/>
</dbReference>
<dbReference type="InterPro" id="IPR050831">
    <property type="entry name" value="CEA_cell_adhesion"/>
</dbReference>
<dbReference type="SMART" id="SM00408">
    <property type="entry name" value="IGc2"/>
    <property type="match status" value="1"/>
</dbReference>
<dbReference type="Gene3D" id="2.60.40.10">
    <property type="entry name" value="Immunoglobulins"/>
    <property type="match status" value="4"/>
</dbReference>
<evidence type="ECO:0000256" key="2">
    <source>
        <dbReference type="ARBA" id="ARBA00023180"/>
    </source>
</evidence>
<dbReference type="PROSITE" id="PS50835">
    <property type="entry name" value="IG_LIKE"/>
    <property type="match status" value="1"/>
</dbReference>
<dbReference type="InterPro" id="IPR003598">
    <property type="entry name" value="Ig_sub2"/>
</dbReference>
<evidence type="ECO:0000259" key="5">
    <source>
        <dbReference type="PROSITE" id="PS50835"/>
    </source>
</evidence>
<dbReference type="Proteomes" id="UP000515126">
    <property type="component" value="Unplaced"/>
</dbReference>
<dbReference type="Pfam" id="PF07679">
    <property type="entry name" value="I-set"/>
    <property type="match status" value="1"/>
</dbReference>
<dbReference type="GO" id="GO:0009986">
    <property type="term" value="C:cell surface"/>
    <property type="evidence" value="ECO:0007669"/>
    <property type="project" value="TreeGrafter"/>
</dbReference>
<dbReference type="GO" id="GO:0005886">
    <property type="term" value="C:plasma membrane"/>
    <property type="evidence" value="ECO:0007669"/>
    <property type="project" value="TreeGrafter"/>
</dbReference>
<evidence type="ECO:0000256" key="3">
    <source>
        <dbReference type="ARBA" id="ARBA00023319"/>
    </source>
</evidence>
<comment type="similarity">
    <text evidence="4">Belongs to the immunoglobulin superfamily. CEA family.</text>
</comment>